<accession>A0A167PHW6</accession>
<dbReference type="GO" id="GO:0006633">
    <property type="term" value="P:fatty acid biosynthetic process"/>
    <property type="evidence" value="ECO:0007669"/>
    <property type="project" value="UniProtKB-KW"/>
</dbReference>
<keyword evidence="10" id="KW-0275">Fatty acid biosynthesis</keyword>
<evidence type="ECO:0000256" key="3">
    <source>
        <dbReference type="ARBA" id="ARBA00022516"/>
    </source>
</evidence>
<dbReference type="InterPro" id="IPR051034">
    <property type="entry name" value="Mito_Enoyl-ACP_Reductase"/>
</dbReference>
<name>A0A167PHW6_PHYB8</name>
<dbReference type="SUPFAM" id="SSF50129">
    <property type="entry name" value="GroES-like"/>
    <property type="match status" value="1"/>
</dbReference>
<comment type="catalytic activity">
    <reaction evidence="12">
        <text>a 2,3-saturated acyl-[ACP] + NADP(+) = a (2E)-enoyl-[ACP] + NADPH + H(+)</text>
        <dbReference type="Rhea" id="RHEA:22564"/>
        <dbReference type="Rhea" id="RHEA-COMP:9925"/>
        <dbReference type="Rhea" id="RHEA-COMP:9926"/>
        <dbReference type="ChEBI" id="CHEBI:15378"/>
        <dbReference type="ChEBI" id="CHEBI:57783"/>
        <dbReference type="ChEBI" id="CHEBI:58349"/>
        <dbReference type="ChEBI" id="CHEBI:78784"/>
        <dbReference type="ChEBI" id="CHEBI:78785"/>
        <dbReference type="EC" id="1.3.1.104"/>
    </reaction>
</comment>
<organism evidence="14 15">
    <name type="scientific">Phycomyces blakesleeanus (strain ATCC 8743b / DSM 1359 / FGSC 10004 / NBRC 33097 / NRRL 1555)</name>
    <dbReference type="NCBI Taxonomy" id="763407"/>
    <lineage>
        <taxon>Eukaryota</taxon>
        <taxon>Fungi</taxon>
        <taxon>Fungi incertae sedis</taxon>
        <taxon>Mucoromycota</taxon>
        <taxon>Mucoromycotina</taxon>
        <taxon>Mucoromycetes</taxon>
        <taxon>Mucorales</taxon>
        <taxon>Phycomycetaceae</taxon>
        <taxon>Phycomyces</taxon>
    </lineage>
</organism>
<keyword evidence="4" id="KW-0276">Fatty acid metabolism</keyword>
<evidence type="ECO:0000256" key="5">
    <source>
        <dbReference type="ARBA" id="ARBA00022857"/>
    </source>
</evidence>
<evidence type="ECO:0000256" key="2">
    <source>
        <dbReference type="ARBA" id="ARBA00010371"/>
    </source>
</evidence>
<dbReference type="Proteomes" id="UP000077315">
    <property type="component" value="Unassembled WGS sequence"/>
</dbReference>
<dbReference type="InterPro" id="IPR020843">
    <property type="entry name" value="ER"/>
</dbReference>
<dbReference type="AlphaFoldDB" id="A0A167PHW6"/>
<comment type="similarity">
    <text evidence="2">Belongs to the zinc-containing alcohol dehydrogenase family. Quinone oxidoreductase subfamily.</text>
</comment>
<dbReference type="InterPro" id="IPR036291">
    <property type="entry name" value="NAD(P)-bd_dom_sf"/>
</dbReference>
<keyword evidence="3" id="KW-0444">Lipid biosynthesis</keyword>
<dbReference type="GO" id="GO:0141148">
    <property type="term" value="F:enoyl-[acyl-carrier-protein] reductase (NADPH) activity"/>
    <property type="evidence" value="ECO:0007669"/>
    <property type="project" value="UniProtKB-EC"/>
</dbReference>
<dbReference type="Pfam" id="PF00107">
    <property type="entry name" value="ADH_zinc_N"/>
    <property type="match status" value="1"/>
</dbReference>
<keyword evidence="7" id="KW-0560">Oxidoreductase</keyword>
<dbReference type="FunCoup" id="A0A167PHW6">
    <property type="interactions" value="380"/>
</dbReference>
<keyword evidence="9" id="KW-0496">Mitochondrion</keyword>
<dbReference type="InParanoid" id="A0A167PHW6"/>
<evidence type="ECO:0000256" key="4">
    <source>
        <dbReference type="ARBA" id="ARBA00022832"/>
    </source>
</evidence>
<dbReference type="Gene3D" id="3.90.180.10">
    <property type="entry name" value="Medium-chain alcohol dehydrogenases, catalytic domain"/>
    <property type="match status" value="1"/>
</dbReference>
<evidence type="ECO:0000256" key="12">
    <source>
        <dbReference type="ARBA" id="ARBA00048843"/>
    </source>
</evidence>
<evidence type="ECO:0000259" key="13">
    <source>
        <dbReference type="SMART" id="SM00829"/>
    </source>
</evidence>
<dbReference type="InterPro" id="IPR011032">
    <property type="entry name" value="GroES-like_sf"/>
</dbReference>
<dbReference type="RefSeq" id="XP_018295994.1">
    <property type="nucleotide sequence ID" value="XM_018439805.1"/>
</dbReference>
<dbReference type="FunFam" id="3.40.50.720:FF:000112">
    <property type="entry name" value="Enoyl-[acyl-carrier-protein] reductase 1, mitochondrial"/>
    <property type="match status" value="1"/>
</dbReference>
<evidence type="ECO:0000256" key="7">
    <source>
        <dbReference type="ARBA" id="ARBA00023002"/>
    </source>
</evidence>
<sequence length="394" mass="42762">MTILLRRLVLSSRPIGVRLYGSKVDKVEAVVYSSYGAPSQVLKWHSYGLPALTRDTVHVKFLASPINPADVNQIQGAYPIKPPFVALGNEDNFSTDGGDNDKVVKAAVGGNEGVAEVIAVGDAVSGLKKGDRVIMAKTGHGTWRTYAAGPPEDFQVVPNATSVSLIQQATISVNPCTAYRMLKDFIPPQQGKCDYVIQNGANSAVGQAVIQIAKAWGLKTINVVRNRYIIAIIAILRQELTALGATHVITDDQLGSFETKSLVKSWVGKNRLLLGLNCVGGKSATEMARYLSANGKLVTYGAMARAPLTLPASMLIFKNISFYGFWVSKWAETHSKEERSEMLADLVQLMAAKQLKEPRWTAVEWNEKAVKEAVENGIQGYGKGKQIVLFDKAQ</sequence>
<dbReference type="GO" id="GO:0005739">
    <property type="term" value="C:mitochondrion"/>
    <property type="evidence" value="ECO:0007669"/>
    <property type="project" value="UniProtKB-SubCell"/>
</dbReference>
<dbReference type="STRING" id="763407.A0A167PHW6"/>
<evidence type="ECO:0000313" key="14">
    <source>
        <dbReference type="EMBL" id="OAD77954.1"/>
    </source>
</evidence>
<dbReference type="SUPFAM" id="SSF51735">
    <property type="entry name" value="NAD(P)-binding Rossmann-fold domains"/>
    <property type="match status" value="1"/>
</dbReference>
<evidence type="ECO:0000256" key="8">
    <source>
        <dbReference type="ARBA" id="ARBA00023098"/>
    </source>
</evidence>
<dbReference type="Gene3D" id="3.40.50.720">
    <property type="entry name" value="NAD(P)-binding Rossmann-like Domain"/>
    <property type="match status" value="1"/>
</dbReference>
<dbReference type="OrthoDB" id="7482721at2759"/>
<evidence type="ECO:0000256" key="10">
    <source>
        <dbReference type="ARBA" id="ARBA00023160"/>
    </source>
</evidence>
<dbReference type="GeneID" id="29000711"/>
<evidence type="ECO:0000256" key="9">
    <source>
        <dbReference type="ARBA" id="ARBA00023128"/>
    </source>
</evidence>
<dbReference type="CDD" id="cd08290">
    <property type="entry name" value="ETR"/>
    <property type="match status" value="1"/>
</dbReference>
<dbReference type="PANTHER" id="PTHR43981:SF2">
    <property type="entry name" value="ENOYL-[ACYL-CARRIER-PROTEIN] REDUCTASE, MITOCHONDRIAL"/>
    <property type="match status" value="1"/>
</dbReference>
<dbReference type="EC" id="1.3.1.104" evidence="11"/>
<dbReference type="InterPro" id="IPR013154">
    <property type="entry name" value="ADH-like_N"/>
</dbReference>
<protein>
    <recommendedName>
        <fullName evidence="11">enoyl-[acyl-carrier-protein] reductase</fullName>
        <ecNumber evidence="11">1.3.1.104</ecNumber>
    </recommendedName>
</protein>
<evidence type="ECO:0000256" key="6">
    <source>
        <dbReference type="ARBA" id="ARBA00022946"/>
    </source>
</evidence>
<keyword evidence="6" id="KW-0809">Transit peptide</keyword>
<keyword evidence="15" id="KW-1185">Reference proteome</keyword>
<dbReference type="EMBL" id="KV440974">
    <property type="protein sequence ID" value="OAD77954.1"/>
    <property type="molecule type" value="Genomic_DNA"/>
</dbReference>
<comment type="subcellular location">
    <subcellularLocation>
        <location evidence="1">Mitochondrion</location>
    </subcellularLocation>
</comment>
<keyword evidence="8" id="KW-0443">Lipid metabolism</keyword>
<feature type="domain" description="Enoyl reductase (ER)" evidence="13">
    <location>
        <begin position="37"/>
        <end position="388"/>
    </location>
</feature>
<evidence type="ECO:0000313" key="15">
    <source>
        <dbReference type="Proteomes" id="UP000077315"/>
    </source>
</evidence>
<proteinExistence type="inferred from homology"/>
<reference evidence="15" key="1">
    <citation type="submission" date="2015-06" db="EMBL/GenBank/DDBJ databases">
        <title>Expansion of signal transduction pathways in fungi by whole-genome duplication.</title>
        <authorList>
            <consortium name="DOE Joint Genome Institute"/>
            <person name="Corrochano L.M."/>
            <person name="Kuo A."/>
            <person name="Marcet-Houben M."/>
            <person name="Polaino S."/>
            <person name="Salamov A."/>
            <person name="Villalobos J.M."/>
            <person name="Alvarez M.I."/>
            <person name="Avalos J."/>
            <person name="Benito E.P."/>
            <person name="Benoit I."/>
            <person name="Burger G."/>
            <person name="Camino L.P."/>
            <person name="Canovas D."/>
            <person name="Cerda-Olmedo E."/>
            <person name="Cheng J.-F."/>
            <person name="Dominguez A."/>
            <person name="Elias M."/>
            <person name="Eslava A.P."/>
            <person name="Glaser F."/>
            <person name="Grimwood J."/>
            <person name="Gutierrez G."/>
            <person name="Heitman J."/>
            <person name="Henrissat B."/>
            <person name="Iturriaga E.A."/>
            <person name="Lang B.F."/>
            <person name="Lavin J.L."/>
            <person name="Lee S."/>
            <person name="Li W."/>
            <person name="Lindquist E."/>
            <person name="Lopez-Garcia S."/>
            <person name="Luque E.M."/>
            <person name="Marcos A.T."/>
            <person name="Martin J."/>
            <person name="McCluskey K."/>
            <person name="Medina H.R."/>
            <person name="Miralles-Duran A."/>
            <person name="Miyazaki A."/>
            <person name="Munoz-Torres E."/>
            <person name="Oguiza J.A."/>
            <person name="Ohm R."/>
            <person name="Olmedo M."/>
            <person name="Orejas M."/>
            <person name="Ortiz-Castellanos L."/>
            <person name="Pisabarro A.G."/>
            <person name="Rodriguez-Romero J."/>
            <person name="Ruiz-Herrera J."/>
            <person name="Ruiz-Vazquez R."/>
            <person name="Sanz C."/>
            <person name="Schackwitz W."/>
            <person name="Schmutz J."/>
            <person name="Shahriari M."/>
            <person name="Shelest E."/>
            <person name="Silva-Franco F."/>
            <person name="Soanes D."/>
            <person name="Syed K."/>
            <person name="Tagua V.G."/>
            <person name="Talbot N.J."/>
            <person name="Thon M."/>
            <person name="De vries R.P."/>
            <person name="Wiebenga A."/>
            <person name="Yadav J.S."/>
            <person name="Braun E.L."/>
            <person name="Baker S."/>
            <person name="Garre V."/>
            <person name="Horwitz B."/>
            <person name="Torres-Martinez S."/>
            <person name="Idnurm A."/>
            <person name="Herrera-Estrella A."/>
            <person name="Gabaldon T."/>
            <person name="Grigoriev I.V."/>
        </authorList>
    </citation>
    <scope>NUCLEOTIDE SEQUENCE [LARGE SCALE GENOMIC DNA]</scope>
    <source>
        <strain evidence="15">NRRL 1555(-)</strain>
    </source>
</reference>
<keyword evidence="5" id="KW-0521">NADP</keyword>
<dbReference type="Pfam" id="PF08240">
    <property type="entry name" value="ADH_N"/>
    <property type="match status" value="1"/>
</dbReference>
<evidence type="ECO:0000256" key="11">
    <source>
        <dbReference type="ARBA" id="ARBA00038963"/>
    </source>
</evidence>
<gene>
    <name evidence="14" type="ORF">PHYBLDRAFT_23418</name>
</gene>
<evidence type="ECO:0000256" key="1">
    <source>
        <dbReference type="ARBA" id="ARBA00004173"/>
    </source>
</evidence>
<dbReference type="InterPro" id="IPR013149">
    <property type="entry name" value="ADH-like_C"/>
</dbReference>
<dbReference type="PANTHER" id="PTHR43981">
    <property type="entry name" value="ENOYL-[ACYL-CARRIER-PROTEIN] REDUCTASE, MITOCHONDRIAL"/>
    <property type="match status" value="1"/>
</dbReference>
<dbReference type="VEuPathDB" id="FungiDB:PHYBLDRAFT_23418"/>
<dbReference type="SMART" id="SM00829">
    <property type="entry name" value="PKS_ER"/>
    <property type="match status" value="1"/>
</dbReference>